<dbReference type="InterPro" id="IPR021720">
    <property type="entry name" value="Malectin_dom"/>
</dbReference>
<dbReference type="PANTHER" id="PTHR34590">
    <property type="entry name" value="OS03G0124300 PROTEIN-RELATED"/>
    <property type="match status" value="1"/>
</dbReference>
<evidence type="ECO:0000313" key="3">
    <source>
        <dbReference type="Proteomes" id="UP000288805"/>
    </source>
</evidence>
<dbReference type="Gene3D" id="2.60.120.430">
    <property type="entry name" value="Galactose-binding lectin"/>
    <property type="match status" value="1"/>
</dbReference>
<dbReference type="EMBL" id="QGNW01002336">
    <property type="protein sequence ID" value="RVW20805.1"/>
    <property type="molecule type" value="Genomic_DNA"/>
</dbReference>
<proteinExistence type="predicted"/>
<accession>A0A438CC34</accession>
<evidence type="ECO:0000313" key="2">
    <source>
        <dbReference type="EMBL" id="RVW20805.1"/>
    </source>
</evidence>
<dbReference type="Pfam" id="PF11721">
    <property type="entry name" value="Malectin"/>
    <property type="match status" value="1"/>
</dbReference>
<gene>
    <name evidence="2" type="primary">FER_23</name>
    <name evidence="2" type="ORF">CK203_114707</name>
</gene>
<protein>
    <submittedName>
        <fullName evidence="2">Receptor-like protein kinase FERONIA</fullName>
    </submittedName>
</protein>
<keyword evidence="2" id="KW-0418">Kinase</keyword>
<evidence type="ECO:0000259" key="1">
    <source>
        <dbReference type="Pfam" id="PF11721"/>
    </source>
</evidence>
<name>A0A438CC34_VITVI</name>
<dbReference type="GO" id="GO:0004714">
    <property type="term" value="F:transmembrane receptor protein tyrosine kinase activity"/>
    <property type="evidence" value="ECO:0007669"/>
    <property type="project" value="InterPro"/>
</dbReference>
<dbReference type="Proteomes" id="UP000288805">
    <property type="component" value="Unassembled WGS sequence"/>
</dbReference>
<sequence>MGRNRVRNRNNLTWILPVDLGFMYLVRLHFCETNPKIVDVSDRQFTIYIDRQMVDNAFDVIALSKGNSIPVFKDYAVRLNLLEANNPEPPNTQPSLTVTKKSTNKKTKFIAIANQSLPEPKPRHCQRNFAFSFHWPRSKKPPITSMKVASSAREFGNVYKGNISDLDMP</sequence>
<dbReference type="AlphaFoldDB" id="A0A438CC34"/>
<keyword evidence="2" id="KW-0808">Transferase</keyword>
<organism evidence="2 3">
    <name type="scientific">Vitis vinifera</name>
    <name type="common">Grape</name>
    <dbReference type="NCBI Taxonomy" id="29760"/>
    <lineage>
        <taxon>Eukaryota</taxon>
        <taxon>Viridiplantae</taxon>
        <taxon>Streptophyta</taxon>
        <taxon>Embryophyta</taxon>
        <taxon>Tracheophyta</taxon>
        <taxon>Spermatophyta</taxon>
        <taxon>Magnoliopsida</taxon>
        <taxon>eudicotyledons</taxon>
        <taxon>Gunneridae</taxon>
        <taxon>Pentapetalae</taxon>
        <taxon>rosids</taxon>
        <taxon>Vitales</taxon>
        <taxon>Vitaceae</taxon>
        <taxon>Viteae</taxon>
        <taxon>Vitis</taxon>
    </lineage>
</organism>
<comment type="caution">
    <text evidence="2">The sequence shown here is derived from an EMBL/GenBank/DDBJ whole genome shotgun (WGS) entry which is preliminary data.</text>
</comment>
<feature type="domain" description="Malectin" evidence="1">
    <location>
        <begin position="11"/>
        <end position="75"/>
    </location>
</feature>
<dbReference type="InterPro" id="IPR045272">
    <property type="entry name" value="ANXUR1/2-like"/>
</dbReference>
<reference evidence="2 3" key="1">
    <citation type="journal article" date="2018" name="PLoS Genet.">
        <title>Population sequencing reveals clonal diversity and ancestral inbreeding in the grapevine cultivar Chardonnay.</title>
        <authorList>
            <person name="Roach M.J."/>
            <person name="Johnson D.L."/>
            <person name="Bohlmann J."/>
            <person name="van Vuuren H.J."/>
            <person name="Jones S.J."/>
            <person name="Pretorius I.S."/>
            <person name="Schmidt S.A."/>
            <person name="Borneman A.R."/>
        </authorList>
    </citation>
    <scope>NUCLEOTIDE SEQUENCE [LARGE SCALE GENOMIC DNA]</scope>
    <source>
        <strain evidence="3">cv. Chardonnay</strain>
        <tissue evidence="2">Leaf</tissue>
    </source>
</reference>
<keyword evidence="2" id="KW-0675">Receptor</keyword>